<gene>
    <name evidence="6" type="ORF">GCM10023156_61540</name>
</gene>
<reference evidence="7" key="1">
    <citation type="journal article" date="2019" name="Int. J. Syst. Evol. Microbiol.">
        <title>The Global Catalogue of Microorganisms (GCM) 10K type strain sequencing project: providing services to taxonomists for standard genome sequencing and annotation.</title>
        <authorList>
            <consortium name="The Broad Institute Genomics Platform"/>
            <consortium name="The Broad Institute Genome Sequencing Center for Infectious Disease"/>
            <person name="Wu L."/>
            <person name="Ma J."/>
        </authorList>
    </citation>
    <scope>NUCLEOTIDE SEQUENCE [LARGE SCALE GENOMIC DNA]</scope>
    <source>
        <strain evidence="7">JCM 17759</strain>
    </source>
</reference>
<comment type="caution">
    <text evidence="6">The sequence shown here is derived from an EMBL/GenBank/DDBJ whole genome shotgun (WGS) entry which is preliminary data.</text>
</comment>
<comment type="similarity">
    <text evidence="1 4">Belongs to the cyclophilin-type PPIase family.</text>
</comment>
<dbReference type="InterPro" id="IPR020892">
    <property type="entry name" value="Cyclophilin-type_PPIase_CS"/>
</dbReference>
<dbReference type="PROSITE" id="PS00170">
    <property type="entry name" value="CSA_PPIASE_1"/>
    <property type="match status" value="1"/>
</dbReference>
<dbReference type="Proteomes" id="UP001500840">
    <property type="component" value="Unassembled WGS sequence"/>
</dbReference>
<dbReference type="EC" id="5.2.1.8" evidence="4"/>
<dbReference type="PROSITE" id="PS50072">
    <property type="entry name" value="CSA_PPIASE_2"/>
    <property type="match status" value="1"/>
</dbReference>
<dbReference type="InterPro" id="IPR029000">
    <property type="entry name" value="Cyclophilin-like_dom_sf"/>
</dbReference>
<dbReference type="GO" id="GO:0016853">
    <property type="term" value="F:isomerase activity"/>
    <property type="evidence" value="ECO:0007669"/>
    <property type="project" value="UniProtKB-KW"/>
</dbReference>
<sequence length="203" mass="22073">MVSRLALMMALPALVLGTCTAVRAQAPAKATYVKVDTTEGAFVIELDAAKAPKTVDNFLKYVKEDHYTNTIFHRVIDGFMIQGGGFTADMQEKDAPRLVRNEGGNGLKNLTYTVAMARTSAPHSASSQFFVNTANNDFLNRENSQDGFGYAVFGRVVEGKEVVDRIGKAPTQSKPHPKVPGVLMQDVPTTPIVIKSIEVVEKK</sequence>
<evidence type="ECO:0000313" key="6">
    <source>
        <dbReference type="EMBL" id="GAA4469473.1"/>
    </source>
</evidence>
<proteinExistence type="inferred from homology"/>
<feature type="domain" description="PPIase cyclophilin-type" evidence="5">
    <location>
        <begin position="40"/>
        <end position="199"/>
    </location>
</feature>
<dbReference type="InterPro" id="IPR002130">
    <property type="entry name" value="Cyclophilin-type_PPIase_dom"/>
</dbReference>
<dbReference type="PRINTS" id="PR00153">
    <property type="entry name" value="CSAPPISMRASE"/>
</dbReference>
<name>A0ABP8NMD4_9BACT</name>
<dbReference type="EMBL" id="BAABGA010000107">
    <property type="protein sequence ID" value="GAA4469473.1"/>
    <property type="molecule type" value="Genomic_DNA"/>
</dbReference>
<keyword evidence="3 4" id="KW-0413">Isomerase</keyword>
<organism evidence="6 7">
    <name type="scientific">Novipirellula rosea</name>
    <dbReference type="NCBI Taxonomy" id="1031540"/>
    <lineage>
        <taxon>Bacteria</taxon>
        <taxon>Pseudomonadati</taxon>
        <taxon>Planctomycetota</taxon>
        <taxon>Planctomycetia</taxon>
        <taxon>Pirellulales</taxon>
        <taxon>Pirellulaceae</taxon>
        <taxon>Novipirellula</taxon>
    </lineage>
</organism>
<dbReference type="InterPro" id="IPR044665">
    <property type="entry name" value="E_coli_cyclophilin_A-like"/>
</dbReference>
<keyword evidence="2 4" id="KW-0697">Rotamase</keyword>
<feature type="chain" id="PRO_5044957804" description="Peptidyl-prolyl cis-trans isomerase" evidence="4">
    <location>
        <begin position="25"/>
        <end position="203"/>
    </location>
</feature>
<protein>
    <recommendedName>
        <fullName evidence="4">Peptidyl-prolyl cis-trans isomerase</fullName>
        <shortName evidence="4">PPIase</shortName>
        <ecNumber evidence="4">5.2.1.8</ecNumber>
    </recommendedName>
</protein>
<keyword evidence="4" id="KW-0732">Signal</keyword>
<dbReference type="Pfam" id="PF00160">
    <property type="entry name" value="Pro_isomerase"/>
    <property type="match status" value="1"/>
</dbReference>
<evidence type="ECO:0000256" key="1">
    <source>
        <dbReference type="ARBA" id="ARBA00007365"/>
    </source>
</evidence>
<comment type="function">
    <text evidence="4">PPIases accelerate the folding of proteins. It catalyzes the cis-trans isomerization of proline imidic peptide bonds in oligopeptides.</text>
</comment>
<evidence type="ECO:0000256" key="2">
    <source>
        <dbReference type="ARBA" id="ARBA00023110"/>
    </source>
</evidence>
<dbReference type="PANTHER" id="PTHR43246">
    <property type="entry name" value="PEPTIDYL-PROLYL CIS-TRANS ISOMERASE CYP38, CHLOROPLASTIC"/>
    <property type="match status" value="1"/>
</dbReference>
<evidence type="ECO:0000256" key="3">
    <source>
        <dbReference type="ARBA" id="ARBA00023235"/>
    </source>
</evidence>
<evidence type="ECO:0000259" key="5">
    <source>
        <dbReference type="PROSITE" id="PS50072"/>
    </source>
</evidence>
<evidence type="ECO:0000256" key="4">
    <source>
        <dbReference type="RuleBase" id="RU363019"/>
    </source>
</evidence>
<dbReference type="Gene3D" id="2.40.100.10">
    <property type="entry name" value="Cyclophilin-like"/>
    <property type="match status" value="1"/>
</dbReference>
<evidence type="ECO:0000313" key="7">
    <source>
        <dbReference type="Proteomes" id="UP001500840"/>
    </source>
</evidence>
<dbReference type="SUPFAM" id="SSF50891">
    <property type="entry name" value="Cyclophilin-like"/>
    <property type="match status" value="1"/>
</dbReference>
<keyword evidence="7" id="KW-1185">Reference proteome</keyword>
<comment type="catalytic activity">
    <reaction evidence="4">
        <text>[protein]-peptidylproline (omega=180) = [protein]-peptidylproline (omega=0)</text>
        <dbReference type="Rhea" id="RHEA:16237"/>
        <dbReference type="Rhea" id="RHEA-COMP:10747"/>
        <dbReference type="Rhea" id="RHEA-COMP:10748"/>
        <dbReference type="ChEBI" id="CHEBI:83833"/>
        <dbReference type="ChEBI" id="CHEBI:83834"/>
        <dbReference type="EC" id="5.2.1.8"/>
    </reaction>
</comment>
<feature type="signal peptide" evidence="4">
    <location>
        <begin position="1"/>
        <end position="24"/>
    </location>
</feature>
<dbReference type="RefSeq" id="WP_339946260.1">
    <property type="nucleotide sequence ID" value="NZ_BAABGA010000107.1"/>
</dbReference>
<accession>A0ABP8NMD4</accession>